<dbReference type="InterPro" id="IPR038404">
    <property type="entry name" value="TRAP_DctP_sf"/>
</dbReference>
<dbReference type="PANTHER" id="PTHR33376:SF4">
    <property type="entry name" value="SIALIC ACID-BINDING PERIPLASMIC PROTEIN SIAP"/>
    <property type="match status" value="1"/>
</dbReference>
<dbReference type="Pfam" id="PF03480">
    <property type="entry name" value="DctP"/>
    <property type="match status" value="1"/>
</dbReference>
<dbReference type="CDD" id="cd13603">
    <property type="entry name" value="PBP2_TRAP_Siap_TeaA_like"/>
    <property type="match status" value="1"/>
</dbReference>
<dbReference type="InterPro" id="IPR018389">
    <property type="entry name" value="DctP_fam"/>
</dbReference>
<comment type="caution">
    <text evidence="2">The sequence shown here is derived from an EMBL/GenBank/DDBJ whole genome shotgun (WGS) entry which is preliminary data.</text>
</comment>
<sequence length="174" mass="19696">MFTKTLRTKLPDFKGLKIRSETSDIKIDMINCWANATPMAMSEIYTSLSTGVLDGCENTLSGMKNNNWYEQVKYVLETEHVVGASVFLVSEAIWKKFTAAEQAMIDKALKEACVWFQQETDKQIAVNKEFLISKGVKFTPCTDKQAWLDSCAALYKKYAADVKPDFVSTIQSYK</sequence>
<dbReference type="EMBL" id="VSSQ01061016">
    <property type="protein sequence ID" value="MPN14392.1"/>
    <property type="molecule type" value="Genomic_DNA"/>
</dbReference>
<proteinExistence type="predicted"/>
<dbReference type="PANTHER" id="PTHR33376">
    <property type="match status" value="1"/>
</dbReference>
<name>A0A645FLG2_9ZZZZ</name>
<dbReference type="AlphaFoldDB" id="A0A645FLG2"/>
<dbReference type="Gene3D" id="3.40.190.170">
    <property type="entry name" value="Bacterial extracellular solute-binding protein, family 7"/>
    <property type="match status" value="1"/>
</dbReference>
<protein>
    <submittedName>
        <fullName evidence="2">Solute-binding protein</fullName>
    </submittedName>
</protein>
<organism evidence="2">
    <name type="scientific">bioreactor metagenome</name>
    <dbReference type="NCBI Taxonomy" id="1076179"/>
    <lineage>
        <taxon>unclassified sequences</taxon>
        <taxon>metagenomes</taxon>
        <taxon>ecological metagenomes</taxon>
    </lineage>
</organism>
<keyword evidence="1" id="KW-0732">Signal</keyword>
<accession>A0A645FLG2</accession>
<dbReference type="GO" id="GO:0055085">
    <property type="term" value="P:transmembrane transport"/>
    <property type="evidence" value="ECO:0007669"/>
    <property type="project" value="InterPro"/>
</dbReference>
<dbReference type="NCBIfam" id="NF037995">
    <property type="entry name" value="TRAP_S1"/>
    <property type="match status" value="1"/>
</dbReference>
<evidence type="ECO:0000256" key="1">
    <source>
        <dbReference type="ARBA" id="ARBA00022729"/>
    </source>
</evidence>
<evidence type="ECO:0000313" key="2">
    <source>
        <dbReference type="EMBL" id="MPN14392.1"/>
    </source>
</evidence>
<gene>
    <name evidence="2" type="ORF">SDC9_161719</name>
</gene>
<reference evidence="2" key="1">
    <citation type="submission" date="2019-08" db="EMBL/GenBank/DDBJ databases">
        <authorList>
            <person name="Kucharzyk K."/>
            <person name="Murdoch R.W."/>
            <person name="Higgins S."/>
            <person name="Loffler F."/>
        </authorList>
    </citation>
    <scope>NUCLEOTIDE SEQUENCE</scope>
</reference>